<comment type="similarity">
    <text evidence="1">Belongs to the glycosyltransferase 2 family. WaaE/KdtX subfamily.</text>
</comment>
<gene>
    <name evidence="3" type="ORF">DFR35_0568</name>
</gene>
<protein>
    <submittedName>
        <fullName evidence="3">Glycosyltransferase involved in cell wall biosynthesis</fullName>
    </submittedName>
</protein>
<dbReference type="Gene3D" id="3.90.550.10">
    <property type="entry name" value="Spore Coat Polysaccharide Biosynthesis Protein SpsA, Chain A"/>
    <property type="match status" value="1"/>
</dbReference>
<dbReference type="PANTHER" id="PTHR43630:SF2">
    <property type="entry name" value="GLYCOSYLTRANSFERASE"/>
    <property type="match status" value="1"/>
</dbReference>
<keyword evidence="4" id="KW-1185">Reference proteome</keyword>
<dbReference type="EMBL" id="RCCI01000004">
    <property type="protein sequence ID" value="RLJ68014.1"/>
    <property type="molecule type" value="Genomic_DNA"/>
</dbReference>
<accession>A0A497XJH4</accession>
<dbReference type="AlphaFoldDB" id="A0A497XJH4"/>
<dbReference type="CDD" id="cd02511">
    <property type="entry name" value="Beta4Glucosyltransferase"/>
    <property type="match status" value="1"/>
</dbReference>
<dbReference type="RefSeq" id="WP_121239951.1">
    <property type="nucleotide sequence ID" value="NZ_BHVV01000001.1"/>
</dbReference>
<organism evidence="3 4">
    <name type="scientific">Sulfurisoma sediminicola</name>
    <dbReference type="NCBI Taxonomy" id="1381557"/>
    <lineage>
        <taxon>Bacteria</taxon>
        <taxon>Pseudomonadati</taxon>
        <taxon>Pseudomonadota</taxon>
        <taxon>Betaproteobacteria</taxon>
        <taxon>Nitrosomonadales</taxon>
        <taxon>Sterolibacteriaceae</taxon>
        <taxon>Sulfurisoma</taxon>
    </lineage>
</organism>
<evidence type="ECO:0000256" key="1">
    <source>
        <dbReference type="ARBA" id="ARBA00038494"/>
    </source>
</evidence>
<sequence>MPPSRQPLSAVLITRDAAASIAECLASVSFCDEILVVDSGSRDATREIARTHGARVIHQDWLGYGPQKQFAVEQAAHDWVLCVDADERVTPELRASILAILPEPNCHAYRFARCNRFMGRYLRHGEGYPDWSLRLFDRRDARWSDDAVHEKVIPDGPVGTLAGDLLHDSAETLATYLAKQDRYTTLAAEAALADGRRASLVRQLLSPLVRFAKFYFLRLGFLDGWPGFVHILIGCRNSYAKYGKMRSFRAEKS</sequence>
<dbReference type="InterPro" id="IPR029044">
    <property type="entry name" value="Nucleotide-diphossugar_trans"/>
</dbReference>
<dbReference type="SUPFAM" id="SSF53448">
    <property type="entry name" value="Nucleotide-diphospho-sugar transferases"/>
    <property type="match status" value="1"/>
</dbReference>
<dbReference type="Proteomes" id="UP000268908">
    <property type="component" value="Unassembled WGS sequence"/>
</dbReference>
<keyword evidence="3" id="KW-0808">Transferase</keyword>
<evidence type="ECO:0000313" key="4">
    <source>
        <dbReference type="Proteomes" id="UP000268908"/>
    </source>
</evidence>
<dbReference type="OrthoDB" id="9815923at2"/>
<proteinExistence type="inferred from homology"/>
<evidence type="ECO:0000313" key="3">
    <source>
        <dbReference type="EMBL" id="RLJ68014.1"/>
    </source>
</evidence>
<dbReference type="InterPro" id="IPR001173">
    <property type="entry name" value="Glyco_trans_2-like"/>
</dbReference>
<dbReference type="PANTHER" id="PTHR43630">
    <property type="entry name" value="POLY-BETA-1,6-N-ACETYL-D-GLUCOSAMINE SYNTHASE"/>
    <property type="match status" value="1"/>
</dbReference>
<dbReference type="GO" id="GO:0016740">
    <property type="term" value="F:transferase activity"/>
    <property type="evidence" value="ECO:0007669"/>
    <property type="project" value="UniProtKB-KW"/>
</dbReference>
<reference evidence="3 4" key="1">
    <citation type="submission" date="2018-10" db="EMBL/GenBank/DDBJ databases">
        <title>Genomic Encyclopedia of Type Strains, Phase IV (KMG-IV): sequencing the most valuable type-strain genomes for metagenomic binning, comparative biology and taxonomic classification.</title>
        <authorList>
            <person name="Goeker M."/>
        </authorList>
    </citation>
    <scope>NUCLEOTIDE SEQUENCE [LARGE SCALE GENOMIC DNA]</scope>
    <source>
        <strain evidence="3 4">DSM 26916</strain>
    </source>
</reference>
<name>A0A497XJH4_9PROT</name>
<feature type="domain" description="Glycosyltransferase 2-like" evidence="2">
    <location>
        <begin position="9"/>
        <end position="124"/>
    </location>
</feature>
<comment type="caution">
    <text evidence="3">The sequence shown here is derived from an EMBL/GenBank/DDBJ whole genome shotgun (WGS) entry which is preliminary data.</text>
</comment>
<evidence type="ECO:0000259" key="2">
    <source>
        <dbReference type="Pfam" id="PF00535"/>
    </source>
</evidence>
<dbReference type="Pfam" id="PF00535">
    <property type="entry name" value="Glycos_transf_2"/>
    <property type="match status" value="1"/>
</dbReference>